<dbReference type="OrthoDB" id="9773727at2"/>
<evidence type="ECO:0000256" key="7">
    <source>
        <dbReference type="RuleBase" id="RU363032"/>
    </source>
</evidence>
<dbReference type="PANTHER" id="PTHR43005:SF1">
    <property type="entry name" value="SPERMIDINE_PUTRESCINE TRANSPORT SYSTEM PERMEASE PROTEIN"/>
    <property type="match status" value="1"/>
</dbReference>
<feature type="transmembrane region" description="Helical" evidence="7">
    <location>
        <begin position="282"/>
        <end position="305"/>
    </location>
</feature>
<keyword evidence="3" id="KW-1003">Cell membrane</keyword>
<dbReference type="GO" id="GO:0005886">
    <property type="term" value="C:plasma membrane"/>
    <property type="evidence" value="ECO:0007669"/>
    <property type="project" value="UniProtKB-SubCell"/>
</dbReference>
<gene>
    <name evidence="9" type="ORF">SAMN05444002_0235</name>
</gene>
<organism evidence="9 10">
    <name type="scientific">Vannielia litorea</name>
    <dbReference type="NCBI Taxonomy" id="1217970"/>
    <lineage>
        <taxon>Bacteria</taxon>
        <taxon>Pseudomonadati</taxon>
        <taxon>Pseudomonadota</taxon>
        <taxon>Alphaproteobacteria</taxon>
        <taxon>Rhodobacterales</taxon>
        <taxon>Paracoccaceae</taxon>
        <taxon>Vannielia</taxon>
    </lineage>
</organism>
<evidence type="ECO:0000256" key="2">
    <source>
        <dbReference type="ARBA" id="ARBA00022448"/>
    </source>
</evidence>
<keyword evidence="4 7" id="KW-0812">Transmembrane</keyword>
<evidence type="ECO:0000313" key="10">
    <source>
        <dbReference type="Proteomes" id="UP000184932"/>
    </source>
</evidence>
<keyword evidence="10" id="KW-1185">Reference proteome</keyword>
<evidence type="ECO:0000256" key="1">
    <source>
        <dbReference type="ARBA" id="ARBA00004651"/>
    </source>
</evidence>
<dbReference type="Gene3D" id="1.10.3720.10">
    <property type="entry name" value="MetI-like"/>
    <property type="match status" value="1"/>
</dbReference>
<feature type="transmembrane region" description="Helical" evidence="7">
    <location>
        <begin position="222"/>
        <end position="244"/>
    </location>
</feature>
<dbReference type="PANTHER" id="PTHR43005">
    <property type="entry name" value="BLR7065 PROTEIN"/>
    <property type="match status" value="1"/>
</dbReference>
<dbReference type="STRING" id="1217970.SAMN05444002_0235"/>
<evidence type="ECO:0000256" key="5">
    <source>
        <dbReference type="ARBA" id="ARBA00022989"/>
    </source>
</evidence>
<dbReference type="CDD" id="cd06261">
    <property type="entry name" value="TM_PBP2"/>
    <property type="match status" value="1"/>
</dbReference>
<dbReference type="InterPro" id="IPR000515">
    <property type="entry name" value="MetI-like"/>
</dbReference>
<evidence type="ECO:0000313" key="9">
    <source>
        <dbReference type="EMBL" id="SIN76896.1"/>
    </source>
</evidence>
<keyword evidence="6 7" id="KW-0472">Membrane</keyword>
<dbReference type="Proteomes" id="UP000184932">
    <property type="component" value="Unassembled WGS sequence"/>
</dbReference>
<evidence type="ECO:0000256" key="6">
    <source>
        <dbReference type="ARBA" id="ARBA00023136"/>
    </source>
</evidence>
<feature type="domain" description="ABC transmembrane type-1" evidence="8">
    <location>
        <begin position="89"/>
        <end position="305"/>
    </location>
</feature>
<evidence type="ECO:0000256" key="4">
    <source>
        <dbReference type="ARBA" id="ARBA00022692"/>
    </source>
</evidence>
<protein>
    <submittedName>
        <fullName evidence="9">Carbohydrate ABC transporter membrane protein 1, CUT1 family</fullName>
    </submittedName>
</protein>
<comment type="similarity">
    <text evidence="7">Belongs to the binding-protein-dependent transport system permease family.</text>
</comment>
<evidence type="ECO:0000256" key="3">
    <source>
        <dbReference type="ARBA" id="ARBA00022475"/>
    </source>
</evidence>
<feature type="transmembrane region" description="Helical" evidence="7">
    <location>
        <begin position="30"/>
        <end position="52"/>
    </location>
</feature>
<feature type="transmembrane region" description="Helical" evidence="7">
    <location>
        <begin position="123"/>
        <end position="146"/>
    </location>
</feature>
<dbReference type="EMBL" id="FSRL01000001">
    <property type="protein sequence ID" value="SIN76896.1"/>
    <property type="molecule type" value="Genomic_DNA"/>
</dbReference>
<dbReference type="SUPFAM" id="SSF161098">
    <property type="entry name" value="MetI-like"/>
    <property type="match status" value="1"/>
</dbReference>
<dbReference type="GO" id="GO:0055085">
    <property type="term" value="P:transmembrane transport"/>
    <property type="evidence" value="ECO:0007669"/>
    <property type="project" value="InterPro"/>
</dbReference>
<name>A0A1N6E1K9_9RHOB</name>
<feature type="transmembrane region" description="Helical" evidence="7">
    <location>
        <begin position="93"/>
        <end position="116"/>
    </location>
</feature>
<dbReference type="PROSITE" id="PS50928">
    <property type="entry name" value="ABC_TM1"/>
    <property type="match status" value="1"/>
</dbReference>
<keyword evidence="2 7" id="KW-0813">Transport</keyword>
<sequence length="312" mass="34017">MADATANTLGGPKGLPNGALRAPRQFSQGAAALILLGPLMIFFGVSVLYPVFETIRLSFFEIKGLAPPKAVGFDNYVKLLGDENFLRALRVTFYWSFCATFFSVSIGWALAMACALKPRETMIFRVLIFAAYGVSEAVVGFIWLGIYRPDYGLLNGILGGLGLEHLQQAWLGNPDTALTAVIVAYVWTQVGLPLMTCFASIQSIPRSYFEAAYIDGAKPMSMMRHIVMPLSLPGVRVAIFINLLQSLKAFDLIYMLTGGGPVRTTETVGFFMFRESMLNFKLGYGAASTVVLLLAVLIVSTPLIAQRTRAAR</sequence>
<proteinExistence type="inferred from homology"/>
<dbReference type="InterPro" id="IPR035906">
    <property type="entry name" value="MetI-like_sf"/>
</dbReference>
<reference evidence="10" key="1">
    <citation type="submission" date="2016-11" db="EMBL/GenBank/DDBJ databases">
        <authorList>
            <person name="Varghese N."/>
            <person name="Submissions S."/>
        </authorList>
    </citation>
    <scope>NUCLEOTIDE SEQUENCE [LARGE SCALE GENOMIC DNA]</scope>
    <source>
        <strain evidence="10">DSM 29440</strain>
    </source>
</reference>
<accession>A0A1N6E1K9</accession>
<comment type="subcellular location">
    <subcellularLocation>
        <location evidence="1 7">Cell membrane</location>
        <topology evidence="1 7">Multi-pass membrane protein</topology>
    </subcellularLocation>
</comment>
<keyword evidence="5 7" id="KW-1133">Transmembrane helix</keyword>
<evidence type="ECO:0000259" key="8">
    <source>
        <dbReference type="PROSITE" id="PS50928"/>
    </source>
</evidence>
<dbReference type="RefSeq" id="WP_084192867.1">
    <property type="nucleotide sequence ID" value="NZ_FSRL01000001.1"/>
</dbReference>
<feature type="transmembrane region" description="Helical" evidence="7">
    <location>
        <begin position="177"/>
        <end position="201"/>
    </location>
</feature>
<dbReference type="Pfam" id="PF00528">
    <property type="entry name" value="BPD_transp_1"/>
    <property type="match status" value="1"/>
</dbReference>
<dbReference type="AlphaFoldDB" id="A0A1N6E1K9"/>